<keyword evidence="6" id="KW-0472">Membrane</keyword>
<evidence type="ECO:0000313" key="9">
    <source>
        <dbReference type="EMBL" id="NEN23820.1"/>
    </source>
</evidence>
<evidence type="ECO:0000256" key="2">
    <source>
        <dbReference type="ARBA" id="ARBA00007613"/>
    </source>
</evidence>
<dbReference type="AlphaFoldDB" id="A0A7K3WQ85"/>
<feature type="chain" id="PRO_5029614767" evidence="8">
    <location>
        <begin position="21"/>
        <end position="410"/>
    </location>
</feature>
<gene>
    <name evidence="9" type="ORF">G3O08_09935</name>
</gene>
<dbReference type="EMBL" id="JAAGVY010000016">
    <property type="protein sequence ID" value="NEN23820.1"/>
    <property type="molecule type" value="Genomic_DNA"/>
</dbReference>
<evidence type="ECO:0000256" key="3">
    <source>
        <dbReference type="ARBA" id="ARBA00022448"/>
    </source>
</evidence>
<reference evidence="9 10" key="1">
    <citation type="submission" date="2020-02" db="EMBL/GenBank/DDBJ databases">
        <title>Out from the shadows clarifying the taxonomy of the family Cryomorphaceae and related taxa by utilizing the GTDB taxonomic framework.</title>
        <authorList>
            <person name="Bowman J.P."/>
        </authorList>
    </citation>
    <scope>NUCLEOTIDE SEQUENCE [LARGE SCALE GENOMIC DNA]</scope>
    <source>
        <strain evidence="9 10">QSSC 1-22</strain>
    </source>
</reference>
<dbReference type="GO" id="GO:0015288">
    <property type="term" value="F:porin activity"/>
    <property type="evidence" value="ECO:0007669"/>
    <property type="project" value="TreeGrafter"/>
</dbReference>
<comment type="subcellular location">
    <subcellularLocation>
        <location evidence="1">Cell outer membrane</location>
    </subcellularLocation>
</comment>
<keyword evidence="4" id="KW-1134">Transmembrane beta strand</keyword>
<keyword evidence="3" id="KW-0813">Transport</keyword>
<keyword evidence="8" id="KW-0732">Signal</keyword>
<protein>
    <submittedName>
        <fullName evidence="9">TolC family protein</fullName>
    </submittedName>
</protein>
<feature type="signal peptide" evidence="8">
    <location>
        <begin position="1"/>
        <end position="20"/>
    </location>
</feature>
<dbReference type="Proteomes" id="UP000486602">
    <property type="component" value="Unassembled WGS sequence"/>
</dbReference>
<dbReference type="PANTHER" id="PTHR30026">
    <property type="entry name" value="OUTER MEMBRANE PROTEIN TOLC"/>
    <property type="match status" value="1"/>
</dbReference>
<dbReference type="PANTHER" id="PTHR30026:SF20">
    <property type="entry name" value="OUTER MEMBRANE PROTEIN TOLC"/>
    <property type="match status" value="1"/>
</dbReference>
<dbReference type="SUPFAM" id="SSF56954">
    <property type="entry name" value="Outer membrane efflux proteins (OEP)"/>
    <property type="match status" value="1"/>
</dbReference>
<accession>A0A7K3WQ85</accession>
<evidence type="ECO:0000256" key="5">
    <source>
        <dbReference type="ARBA" id="ARBA00022692"/>
    </source>
</evidence>
<dbReference type="InterPro" id="IPR003423">
    <property type="entry name" value="OMP_efflux"/>
</dbReference>
<dbReference type="GO" id="GO:0015562">
    <property type="term" value="F:efflux transmembrane transporter activity"/>
    <property type="evidence" value="ECO:0007669"/>
    <property type="project" value="InterPro"/>
</dbReference>
<keyword evidence="10" id="KW-1185">Reference proteome</keyword>
<evidence type="ECO:0000256" key="4">
    <source>
        <dbReference type="ARBA" id="ARBA00022452"/>
    </source>
</evidence>
<evidence type="ECO:0000256" key="6">
    <source>
        <dbReference type="ARBA" id="ARBA00023136"/>
    </source>
</evidence>
<dbReference type="Pfam" id="PF02321">
    <property type="entry name" value="OEP"/>
    <property type="match status" value="1"/>
</dbReference>
<name>A0A7K3WQ85_9FLAO</name>
<evidence type="ECO:0000256" key="8">
    <source>
        <dbReference type="SAM" id="SignalP"/>
    </source>
</evidence>
<organism evidence="9 10">
    <name type="scientific">Cryomorpha ignava</name>
    <dbReference type="NCBI Taxonomy" id="101383"/>
    <lineage>
        <taxon>Bacteria</taxon>
        <taxon>Pseudomonadati</taxon>
        <taxon>Bacteroidota</taxon>
        <taxon>Flavobacteriia</taxon>
        <taxon>Flavobacteriales</taxon>
        <taxon>Cryomorphaceae</taxon>
        <taxon>Cryomorpha</taxon>
    </lineage>
</organism>
<dbReference type="GO" id="GO:1990281">
    <property type="term" value="C:efflux pump complex"/>
    <property type="evidence" value="ECO:0007669"/>
    <property type="project" value="TreeGrafter"/>
</dbReference>
<proteinExistence type="inferred from homology"/>
<dbReference type="GO" id="GO:0009279">
    <property type="term" value="C:cell outer membrane"/>
    <property type="evidence" value="ECO:0007669"/>
    <property type="project" value="UniProtKB-SubCell"/>
</dbReference>
<comment type="caution">
    <text evidence="9">The sequence shown here is derived from an EMBL/GenBank/DDBJ whole genome shotgun (WGS) entry which is preliminary data.</text>
</comment>
<keyword evidence="7" id="KW-0998">Cell outer membrane</keyword>
<evidence type="ECO:0000256" key="1">
    <source>
        <dbReference type="ARBA" id="ARBA00004442"/>
    </source>
</evidence>
<evidence type="ECO:0000256" key="7">
    <source>
        <dbReference type="ARBA" id="ARBA00023237"/>
    </source>
</evidence>
<sequence>MTLKGFLFALTVFFSAQLSAQTLEDYYRIAAEDNPGLKAKYTDFEASLERVVQVNSLPDPTFSFGYFLSPVETRVGPQRAKFSLSQMFPWFGTLSARGDVATLNAEAKYQAFLDARNALYYQVSAIYYPLYELRELQEIEVGNIRILESFKTIATSKFENGSGSLADALRADITLQDAIVELAILQEKENGMHAAFNKLLNRPYNAAIEISDTLTVQNAPIVFQPDSILSRNPSLASLSLQAQAAEAQQIAAQKQGLPAFGVGIDYVLVDKRTDMDMPKNGQNVLMPMVTMSIPIFRGKYKGAIREAELLQESFELKKQDYSNSLLSSFHKVQFDLKKQTDLIALYRRQVVTTQQTMNLLLSAYANSGNDFEDVLNIQKQLLKYQRTLVNALVQYNISFAEMDYIMSRNN</sequence>
<keyword evidence="5" id="KW-0812">Transmembrane</keyword>
<comment type="similarity">
    <text evidence="2">Belongs to the outer membrane factor (OMF) (TC 1.B.17) family.</text>
</comment>
<evidence type="ECO:0000313" key="10">
    <source>
        <dbReference type="Proteomes" id="UP000486602"/>
    </source>
</evidence>
<dbReference type="InterPro" id="IPR051906">
    <property type="entry name" value="TolC-like"/>
</dbReference>
<dbReference type="Gene3D" id="1.20.1600.10">
    <property type="entry name" value="Outer membrane efflux proteins (OEP)"/>
    <property type="match status" value="1"/>
</dbReference>